<dbReference type="InterPro" id="IPR005543">
    <property type="entry name" value="PASTA_dom"/>
</dbReference>
<evidence type="ECO:0000259" key="6">
    <source>
        <dbReference type="PROSITE" id="PS51178"/>
    </source>
</evidence>
<dbReference type="AlphaFoldDB" id="A0A085VZV9"/>
<accession>A0A085VZV9</accession>
<dbReference type="SMART" id="SM00740">
    <property type="entry name" value="PASTA"/>
    <property type="match status" value="1"/>
</dbReference>
<reference evidence="7 8" key="1">
    <citation type="submission" date="2014-04" db="EMBL/GenBank/DDBJ databases">
        <title>Genome assembly of Hyalangium minutum DSM 14724.</title>
        <authorList>
            <person name="Sharma G."/>
            <person name="Subramanian S."/>
        </authorList>
    </citation>
    <scope>NUCLEOTIDE SEQUENCE [LARGE SCALE GENOMIC DNA]</scope>
    <source>
        <strain evidence="7 8">DSM 14724</strain>
    </source>
</reference>
<feature type="domain" description="PASTA" evidence="6">
    <location>
        <begin position="612"/>
        <end position="671"/>
    </location>
</feature>
<name>A0A085VZV9_9BACT</name>
<dbReference type="STRING" id="394096.DB31_4596"/>
<evidence type="ECO:0000256" key="1">
    <source>
        <dbReference type="ARBA" id="ARBA00004370"/>
    </source>
</evidence>
<dbReference type="PATRIC" id="fig|394096.3.peg.8328"/>
<dbReference type="GO" id="GO:0008658">
    <property type="term" value="F:penicillin binding"/>
    <property type="evidence" value="ECO:0007669"/>
    <property type="project" value="InterPro"/>
</dbReference>
<dbReference type="Gene3D" id="3.30.450.330">
    <property type="match status" value="1"/>
</dbReference>
<feature type="region of interest" description="Disordered" evidence="4">
    <location>
        <begin position="588"/>
        <end position="611"/>
    </location>
</feature>
<keyword evidence="5" id="KW-1133">Transmembrane helix</keyword>
<keyword evidence="2" id="KW-0378">Hydrolase</keyword>
<proteinExistence type="predicted"/>
<evidence type="ECO:0000313" key="8">
    <source>
        <dbReference type="Proteomes" id="UP000028725"/>
    </source>
</evidence>
<comment type="subcellular location">
    <subcellularLocation>
        <location evidence="1">Membrane</location>
    </subcellularLocation>
</comment>
<dbReference type="GO" id="GO:0005886">
    <property type="term" value="C:plasma membrane"/>
    <property type="evidence" value="ECO:0007669"/>
    <property type="project" value="TreeGrafter"/>
</dbReference>
<dbReference type="InterPro" id="IPR012338">
    <property type="entry name" value="Beta-lactam/transpept-like"/>
</dbReference>
<keyword evidence="2" id="KW-0645">Protease</keyword>
<dbReference type="Gene3D" id="3.30.10.20">
    <property type="match status" value="1"/>
</dbReference>
<organism evidence="7 8">
    <name type="scientific">Hyalangium minutum</name>
    <dbReference type="NCBI Taxonomy" id="394096"/>
    <lineage>
        <taxon>Bacteria</taxon>
        <taxon>Pseudomonadati</taxon>
        <taxon>Myxococcota</taxon>
        <taxon>Myxococcia</taxon>
        <taxon>Myxococcales</taxon>
        <taxon>Cystobacterineae</taxon>
        <taxon>Archangiaceae</taxon>
        <taxon>Hyalangium</taxon>
    </lineage>
</organism>
<dbReference type="Pfam" id="PF03793">
    <property type="entry name" value="PASTA"/>
    <property type="match status" value="1"/>
</dbReference>
<sequence length="673" mass="72035">MRDLKAARVPENNTRWLRLRVLLLGGLFMSLLAVAFGRAAYLQTYEQDKLRGMAQDQYVRQIEIPARRGDIFDRRGTPLAQSVEVDSIWVDPSMLTDVRKAARSMAKALKLDAQATEDLQARLQRGKRFAWVKRQAKPQEVEAVKALGFAGLGFTKEPKRFYPQRELAAQVVGVVGTEGRGLEGLELAFDDELSGQNSRLSGFRDAKGRKLLVQGASDPIEREGAAVTLTLDRHLQYVAEKALLRAVEESKGVAGTVVVLDPKTGELLALANAPNFNPNTPEAAQHDAIRNRAALDAFEPGSTMKAFVVAAALEEKAIKTDDVFFCENGAWRIGRYTINDTHPHGWLAPKAILQLSSNICSAKIGQALGREKLVSYYHAFGFAERTGLALPGEGRGVIPFPKAEVSLATQSFGQGMTATAVQIAAGYGALANDGMLMRPYLVSKVVDPDGVVLLENRPVEVRRVVSSKVARQVVSMLESVVTKEGTAPKAAMQEYRVAGKTGTAQKADPVARGYSDKRIASFVGVVPADNPRAVILVVVDEPKTDVYGGLVAAPAFKEIATAAMAHLAVPPSRTVAPEVVVAPVAPPAAAKTPVTPKPAPERPTVAVQEDEGTGSVRVPDVQGQVGREAVVKLLAAALEPQLLGSGRVVSQTPAAGALVDKGARVTLELATRP</sequence>
<dbReference type="RefSeq" id="WP_044198545.1">
    <property type="nucleotide sequence ID" value="NZ_JMCB01000026.1"/>
</dbReference>
<dbReference type="PROSITE" id="PS51178">
    <property type="entry name" value="PASTA"/>
    <property type="match status" value="1"/>
</dbReference>
<keyword evidence="8" id="KW-1185">Reference proteome</keyword>
<dbReference type="Gene3D" id="3.40.710.10">
    <property type="entry name" value="DD-peptidase/beta-lactamase superfamily"/>
    <property type="match status" value="1"/>
</dbReference>
<dbReference type="InterPro" id="IPR005311">
    <property type="entry name" value="PBP_dimer"/>
</dbReference>
<dbReference type="Proteomes" id="UP000028725">
    <property type="component" value="Unassembled WGS sequence"/>
</dbReference>
<dbReference type="Pfam" id="PF03717">
    <property type="entry name" value="PBP_dimer"/>
    <property type="match status" value="1"/>
</dbReference>
<gene>
    <name evidence="7" type="ORF">DB31_4596</name>
</gene>
<dbReference type="InterPro" id="IPR001460">
    <property type="entry name" value="PCN-bd_Tpept"/>
</dbReference>
<dbReference type="Gene3D" id="1.10.150.770">
    <property type="match status" value="1"/>
</dbReference>
<dbReference type="InterPro" id="IPR050515">
    <property type="entry name" value="Beta-lactam/transpept"/>
</dbReference>
<dbReference type="SUPFAM" id="SSF56519">
    <property type="entry name" value="Penicillin binding protein dimerisation domain"/>
    <property type="match status" value="1"/>
</dbReference>
<dbReference type="SUPFAM" id="SSF56601">
    <property type="entry name" value="beta-lactamase/transpeptidase-like"/>
    <property type="match status" value="1"/>
</dbReference>
<comment type="caution">
    <text evidence="7">The sequence shown here is derived from an EMBL/GenBank/DDBJ whole genome shotgun (WGS) entry which is preliminary data.</text>
</comment>
<dbReference type="GO" id="GO:0051301">
    <property type="term" value="P:cell division"/>
    <property type="evidence" value="ECO:0007669"/>
    <property type="project" value="UniProtKB-KW"/>
</dbReference>
<evidence type="ECO:0000256" key="3">
    <source>
        <dbReference type="ARBA" id="ARBA00023136"/>
    </source>
</evidence>
<dbReference type="OrthoDB" id="9789078at2"/>
<protein>
    <submittedName>
        <fullName evidence="7">Cell division protein FtsI</fullName>
    </submittedName>
</protein>
<keyword evidence="5" id="KW-0812">Transmembrane</keyword>
<keyword evidence="7" id="KW-0132">Cell division</keyword>
<evidence type="ECO:0000313" key="7">
    <source>
        <dbReference type="EMBL" id="KFE60972.1"/>
    </source>
</evidence>
<dbReference type="GO" id="GO:0004180">
    <property type="term" value="F:carboxypeptidase activity"/>
    <property type="evidence" value="ECO:0007669"/>
    <property type="project" value="UniProtKB-KW"/>
</dbReference>
<evidence type="ECO:0000256" key="4">
    <source>
        <dbReference type="SAM" id="MobiDB-lite"/>
    </source>
</evidence>
<dbReference type="PANTHER" id="PTHR30627">
    <property type="entry name" value="PEPTIDOGLYCAN D,D-TRANSPEPTIDASE"/>
    <property type="match status" value="1"/>
</dbReference>
<dbReference type="Pfam" id="PF00905">
    <property type="entry name" value="Transpeptidase"/>
    <property type="match status" value="1"/>
</dbReference>
<dbReference type="EMBL" id="JMCB01000026">
    <property type="protein sequence ID" value="KFE60972.1"/>
    <property type="molecule type" value="Genomic_DNA"/>
</dbReference>
<evidence type="ECO:0000256" key="2">
    <source>
        <dbReference type="ARBA" id="ARBA00022645"/>
    </source>
</evidence>
<evidence type="ECO:0000256" key="5">
    <source>
        <dbReference type="SAM" id="Phobius"/>
    </source>
</evidence>
<dbReference type="InterPro" id="IPR036138">
    <property type="entry name" value="PBP_dimer_sf"/>
</dbReference>
<dbReference type="SUPFAM" id="SSF54184">
    <property type="entry name" value="Penicillin-binding protein 2x (pbp-2x), c-terminal domain"/>
    <property type="match status" value="1"/>
</dbReference>
<dbReference type="Gene3D" id="3.90.1310.10">
    <property type="entry name" value="Penicillin-binding protein 2a (Domain 2)"/>
    <property type="match status" value="1"/>
</dbReference>
<dbReference type="PANTHER" id="PTHR30627:SF1">
    <property type="entry name" value="PEPTIDOGLYCAN D,D-TRANSPEPTIDASE FTSI"/>
    <property type="match status" value="1"/>
</dbReference>
<dbReference type="GO" id="GO:0071555">
    <property type="term" value="P:cell wall organization"/>
    <property type="evidence" value="ECO:0007669"/>
    <property type="project" value="TreeGrafter"/>
</dbReference>
<keyword evidence="7" id="KW-0131">Cell cycle</keyword>
<keyword evidence="3 5" id="KW-0472">Membrane</keyword>
<keyword evidence="2" id="KW-0121">Carboxypeptidase</keyword>
<feature type="transmembrane region" description="Helical" evidence="5">
    <location>
        <begin position="21"/>
        <end position="41"/>
    </location>
</feature>
<dbReference type="CDD" id="cd06575">
    <property type="entry name" value="PASTA_Pbp2x-like_2"/>
    <property type="match status" value="1"/>
</dbReference>